<dbReference type="Gene3D" id="3.40.640.10">
    <property type="entry name" value="Type I PLP-dependent aspartate aminotransferase-like (Major domain)"/>
    <property type="match status" value="1"/>
</dbReference>
<dbReference type="SUPFAM" id="SSF53383">
    <property type="entry name" value="PLP-dependent transferases"/>
    <property type="match status" value="1"/>
</dbReference>
<dbReference type="InterPro" id="IPR015421">
    <property type="entry name" value="PyrdxlP-dep_Trfase_major"/>
</dbReference>
<sequence>MIYGHGDDIYSQNQQIVYNFSSNVYEHEDDNWLYNLLEKNLSVLHSYPEPDATSLVQLLAHRNNISEEEICATHGATDAIYLIAQTFSHSNTAIFAPTFSEYEDACRINRHRITIIKELEDVNRKNFEMVWLCNPNNPTGLTFDYNILVELIDNNPETLFIIDQTYHYFTNKPTLSYVDAVKRENVVLIDSFTKRFALPDLRLGYFVTNKKLKNKIQYYKQPWAVSQLAIEVGKYILQSMTCNLDLASLLGETKDFQERLSNIKGIEVQGTDTHFFLCKTQKGTAEELKKYLVEHHGILIRNASNFEGLTANYFRICTQKKEANMKLIDGITDYMNSFKA</sequence>
<feature type="domain" description="Aminotransferase class I/classII large" evidence="3">
    <location>
        <begin position="17"/>
        <end position="326"/>
    </location>
</feature>
<dbReference type="OrthoDB" id="9813612at2"/>
<dbReference type="InterPro" id="IPR004839">
    <property type="entry name" value="Aminotransferase_I/II_large"/>
</dbReference>
<gene>
    <name evidence="4" type="ORF">C7377_0993</name>
</gene>
<dbReference type="PANTHER" id="PTHR42885">
    <property type="entry name" value="HISTIDINOL-PHOSPHATE AMINOTRANSFERASE-RELATED"/>
    <property type="match status" value="1"/>
</dbReference>
<comment type="caution">
    <text evidence="4">The sequence shown here is derived from an EMBL/GenBank/DDBJ whole genome shotgun (WGS) entry which is preliminary data.</text>
</comment>
<evidence type="ECO:0000313" key="5">
    <source>
        <dbReference type="Proteomes" id="UP000251835"/>
    </source>
</evidence>
<evidence type="ECO:0000256" key="2">
    <source>
        <dbReference type="ARBA" id="ARBA00022898"/>
    </source>
</evidence>
<keyword evidence="5" id="KW-1185">Reference proteome</keyword>
<dbReference type="EMBL" id="QENZ01000004">
    <property type="protein sequence ID" value="PVX50682.1"/>
    <property type="molecule type" value="Genomic_DNA"/>
</dbReference>
<dbReference type="AlphaFoldDB" id="A0A7L4UQ06"/>
<dbReference type="Proteomes" id="UP000251835">
    <property type="component" value="Unassembled WGS sequence"/>
</dbReference>
<dbReference type="Gene3D" id="3.90.1150.10">
    <property type="entry name" value="Aspartate Aminotransferase, domain 1"/>
    <property type="match status" value="1"/>
</dbReference>
<proteinExistence type="predicted"/>
<name>A0A7L4UQ06_BALHA</name>
<protein>
    <submittedName>
        <fullName evidence="4">Threonine-phosphate decarboxylase</fullName>
    </submittedName>
</protein>
<accession>A0A7L4UQ06</accession>
<dbReference type="CDD" id="cd00609">
    <property type="entry name" value="AAT_like"/>
    <property type="match status" value="1"/>
</dbReference>
<organism evidence="4 5">
    <name type="scientific">Balneicella halophila</name>
    <dbReference type="NCBI Taxonomy" id="1537566"/>
    <lineage>
        <taxon>Bacteria</taxon>
        <taxon>Pseudomonadati</taxon>
        <taxon>Bacteroidota</taxon>
        <taxon>Bacteroidia</taxon>
        <taxon>Bacteroidales</taxon>
        <taxon>Balneicellaceae</taxon>
        <taxon>Balneicella</taxon>
    </lineage>
</organism>
<dbReference type="GO" id="GO:0030170">
    <property type="term" value="F:pyridoxal phosphate binding"/>
    <property type="evidence" value="ECO:0007669"/>
    <property type="project" value="InterPro"/>
</dbReference>
<dbReference type="PANTHER" id="PTHR42885:SF1">
    <property type="entry name" value="THREONINE-PHOSPHATE DECARBOXYLASE"/>
    <property type="match status" value="1"/>
</dbReference>
<reference evidence="4 5" key="1">
    <citation type="submission" date="2018-05" db="EMBL/GenBank/DDBJ databases">
        <title>Genomic Encyclopedia of Type Strains, Phase IV (KMG-IV): sequencing the most valuable type-strain genomes for metagenomic binning, comparative biology and taxonomic classification.</title>
        <authorList>
            <person name="Goeker M."/>
        </authorList>
    </citation>
    <scope>NUCLEOTIDE SEQUENCE [LARGE SCALE GENOMIC DNA]</scope>
    <source>
        <strain evidence="4 5">DSM 28579</strain>
    </source>
</reference>
<dbReference type="InterPro" id="IPR015424">
    <property type="entry name" value="PyrdxlP-dep_Trfase"/>
</dbReference>
<comment type="cofactor">
    <cofactor evidence="1">
        <name>pyridoxal 5'-phosphate</name>
        <dbReference type="ChEBI" id="CHEBI:597326"/>
    </cofactor>
</comment>
<dbReference type="InterPro" id="IPR015422">
    <property type="entry name" value="PyrdxlP-dep_Trfase_small"/>
</dbReference>
<dbReference type="RefSeq" id="WP_116496240.1">
    <property type="nucleotide sequence ID" value="NZ_QENZ01000004.1"/>
</dbReference>
<evidence type="ECO:0000256" key="1">
    <source>
        <dbReference type="ARBA" id="ARBA00001933"/>
    </source>
</evidence>
<keyword evidence="2" id="KW-0663">Pyridoxal phosphate</keyword>
<dbReference type="Pfam" id="PF00155">
    <property type="entry name" value="Aminotran_1_2"/>
    <property type="match status" value="1"/>
</dbReference>
<evidence type="ECO:0000313" key="4">
    <source>
        <dbReference type="EMBL" id="PVX50682.1"/>
    </source>
</evidence>
<evidence type="ECO:0000259" key="3">
    <source>
        <dbReference type="Pfam" id="PF00155"/>
    </source>
</evidence>